<dbReference type="PANTHER" id="PTHR43252">
    <property type="entry name" value="TRANSCRIPTIONAL REGULATOR YQJI"/>
    <property type="match status" value="1"/>
</dbReference>
<proteinExistence type="predicted"/>
<organism evidence="2 4">
    <name type="scientific">[Clostridium] leptum DSM 753</name>
    <dbReference type="NCBI Taxonomy" id="428125"/>
    <lineage>
        <taxon>Bacteria</taxon>
        <taxon>Bacillati</taxon>
        <taxon>Bacillota</taxon>
        <taxon>Clostridia</taxon>
        <taxon>Eubacteriales</taxon>
        <taxon>Oscillospiraceae</taxon>
        <taxon>Oscillospiraceae incertae sedis</taxon>
    </lineage>
</organism>
<feature type="domain" description="Transcription regulator PadR N-terminal" evidence="1">
    <location>
        <begin position="18"/>
        <end position="92"/>
    </location>
</feature>
<evidence type="ECO:0000313" key="2">
    <source>
        <dbReference type="EMBL" id="EDO59660.1"/>
    </source>
</evidence>
<evidence type="ECO:0000313" key="4">
    <source>
        <dbReference type="Proteomes" id="UP000003490"/>
    </source>
</evidence>
<evidence type="ECO:0000313" key="5">
    <source>
        <dbReference type="Proteomes" id="UP000220611"/>
    </source>
</evidence>
<keyword evidence="5" id="KW-1185">Reference proteome</keyword>
<reference evidence="2 4" key="2">
    <citation type="submission" date="2007-08" db="EMBL/GenBank/DDBJ databases">
        <authorList>
            <person name="Fulton L."/>
            <person name="Clifton S."/>
            <person name="Fulton B."/>
            <person name="Xu J."/>
            <person name="Minx P."/>
            <person name="Pepin K.H."/>
            <person name="Johnson M."/>
            <person name="Thiruvilangam P."/>
            <person name="Bhonagiri V."/>
            <person name="Nash W.E."/>
            <person name="Wang C."/>
            <person name="Mardis E.R."/>
            <person name="Wilson R.K."/>
        </authorList>
    </citation>
    <scope>NUCLEOTIDE SEQUENCE [LARGE SCALE GENOMIC DNA]</scope>
    <source>
        <strain evidence="2 4">DSM 753</strain>
    </source>
</reference>
<dbReference type="Proteomes" id="UP000220611">
    <property type="component" value="Unassembled WGS sequence"/>
</dbReference>
<dbReference type="InterPro" id="IPR036388">
    <property type="entry name" value="WH-like_DNA-bd_sf"/>
</dbReference>
<comment type="caution">
    <text evidence="2">The sequence shown here is derived from an EMBL/GenBank/DDBJ whole genome shotgun (WGS) entry which is preliminary data.</text>
</comment>
<dbReference type="PANTHER" id="PTHR43252:SF7">
    <property type="entry name" value="TRANSCRIPTIONAL REGULATOR YQJI"/>
    <property type="match status" value="1"/>
</dbReference>
<dbReference type="Proteomes" id="UP000003490">
    <property type="component" value="Unassembled WGS sequence"/>
</dbReference>
<dbReference type="EMBL" id="NOXF01000002">
    <property type="protein sequence ID" value="PEQ25220.1"/>
    <property type="molecule type" value="Genomic_DNA"/>
</dbReference>
<dbReference type="OrthoDB" id="9808017at2"/>
<dbReference type="Pfam" id="PF03551">
    <property type="entry name" value="PadR"/>
    <property type="match status" value="1"/>
</dbReference>
<name>A7VYN2_9FIRM</name>
<gene>
    <name evidence="3" type="ORF">CH238_04080</name>
    <name evidence="2" type="ORF">CLOLEP_03710</name>
</gene>
<dbReference type="Gene3D" id="1.10.10.10">
    <property type="entry name" value="Winged helix-like DNA-binding domain superfamily/Winged helix DNA-binding domain"/>
    <property type="match status" value="1"/>
</dbReference>
<dbReference type="InterPro" id="IPR036390">
    <property type="entry name" value="WH_DNA-bd_sf"/>
</dbReference>
<dbReference type="AlphaFoldDB" id="A7VYN2"/>
<reference evidence="3 5" key="3">
    <citation type="submission" date="2017-07" db="EMBL/GenBank/DDBJ databases">
        <title>Prevalence of linear plasmids in Cutibacterium (Propionibacterium) acnes isolates obtained from prostatic tissue.</title>
        <authorList>
            <person name="Davidsson S."/>
            <person name="Carlsson J."/>
            <person name="Molling P."/>
            <person name="Andren O."/>
            <person name="Andersson S.-O."/>
            <person name="Brzuszkiewicz E."/>
            <person name="Poehlein A."/>
            <person name="Al-Zeer M."/>
            <person name="Brinkmann V."/>
            <person name="Scavenius C."/>
            <person name="Nazipi S."/>
            <person name="Soderquist B."/>
            <person name="Bruggemann H."/>
        </authorList>
    </citation>
    <scope>NUCLEOTIDE SEQUENCE [LARGE SCALE GENOMIC DNA]</scope>
    <source>
        <strain evidence="3 5">DSM 753</strain>
    </source>
</reference>
<dbReference type="InterPro" id="IPR005149">
    <property type="entry name" value="Tscrpt_reg_PadR_N"/>
</dbReference>
<evidence type="ECO:0000259" key="1">
    <source>
        <dbReference type="Pfam" id="PF03551"/>
    </source>
</evidence>
<evidence type="ECO:0000313" key="3">
    <source>
        <dbReference type="EMBL" id="PEQ25220.1"/>
    </source>
</evidence>
<sequence>MELKLEQQFKKGALEMVLLSLIARQRSYGYELISRLQREGGGLFQETKEGTLYPILYRLEDEGLIESELASDSGRRVKKYYQITDLGLSALTERKSFWQSYKKVIDRLLEDAL</sequence>
<dbReference type="eggNOG" id="COG1695">
    <property type="taxonomic scope" value="Bacteria"/>
</dbReference>
<accession>A7VYN2</accession>
<reference evidence="2 4" key="1">
    <citation type="submission" date="2007-08" db="EMBL/GenBank/DDBJ databases">
        <title>Draft genome sequence of Clostridium leptum (DSM 753).</title>
        <authorList>
            <person name="Sudarsanam P."/>
            <person name="Ley R."/>
            <person name="Guruge J."/>
            <person name="Turnbaugh P.J."/>
            <person name="Mahowald M."/>
            <person name="Liep D."/>
            <person name="Gordon J."/>
        </authorList>
    </citation>
    <scope>NUCLEOTIDE SEQUENCE [LARGE SCALE GENOMIC DNA]</scope>
    <source>
        <strain evidence="2 4">DSM 753</strain>
    </source>
</reference>
<dbReference type="SUPFAM" id="SSF46785">
    <property type="entry name" value="Winged helix' DNA-binding domain"/>
    <property type="match status" value="1"/>
</dbReference>
<dbReference type="EMBL" id="ABCB02000021">
    <property type="protein sequence ID" value="EDO59660.1"/>
    <property type="molecule type" value="Genomic_DNA"/>
</dbReference>
<protein>
    <submittedName>
        <fullName evidence="3">PadR family transcriptional regulator</fullName>
    </submittedName>
    <submittedName>
        <fullName evidence="2">Transcriptional regulator, PadR family</fullName>
    </submittedName>
</protein>
<dbReference type="HOGENOM" id="CLU_063440_3_3_9"/>